<accession>A0AA47G7E1</accession>
<dbReference type="Proteomes" id="UP001164714">
    <property type="component" value="Chromosome"/>
</dbReference>
<dbReference type="AlphaFoldDB" id="A0AA47G7E1"/>
<organism evidence="1 2">
    <name type="scientific">Aerococcus urinaeequi</name>
    <dbReference type="NCBI Taxonomy" id="51665"/>
    <lineage>
        <taxon>Bacteria</taxon>
        <taxon>Bacillati</taxon>
        <taxon>Bacillota</taxon>
        <taxon>Bacilli</taxon>
        <taxon>Lactobacillales</taxon>
        <taxon>Aerococcaceae</taxon>
        <taxon>Aerococcus</taxon>
    </lineage>
</organism>
<protein>
    <recommendedName>
        <fullName evidence="3">Amidohydrolase</fullName>
    </recommendedName>
</protein>
<sequence>MPESTYFFIGCPLPDDNGEVYPVHHPLVQFNEEALIVGSATLATSATNWLRDNK</sequence>
<proteinExistence type="predicted"/>
<reference evidence="1" key="1">
    <citation type="submission" date="2022-12" db="EMBL/GenBank/DDBJ databases">
        <title>Whole genome sequence analysis of a duck derived balloon bacteium Aerococcus urinaeequi henan2020.</title>
        <authorList>
            <person name="Zhang H."/>
            <person name="Qiao H.X."/>
            <person name="Bian C.Z."/>
            <person name="Shu J.C."/>
        </authorList>
    </citation>
    <scope>NUCLEOTIDE SEQUENCE</scope>
    <source>
        <strain evidence="1">2020-HN-1</strain>
    </source>
</reference>
<name>A0AA47G7E1_9LACT</name>
<evidence type="ECO:0008006" key="3">
    <source>
        <dbReference type="Google" id="ProtNLM"/>
    </source>
</evidence>
<evidence type="ECO:0000313" key="2">
    <source>
        <dbReference type="Proteomes" id="UP001164714"/>
    </source>
</evidence>
<evidence type="ECO:0000313" key="1">
    <source>
        <dbReference type="EMBL" id="WAT23688.1"/>
    </source>
</evidence>
<dbReference type="RefSeq" id="WP_269104419.1">
    <property type="nucleotide sequence ID" value="NZ_CP114063.1"/>
</dbReference>
<gene>
    <name evidence="1" type="ORF">OZ415_05310</name>
</gene>
<dbReference type="SUPFAM" id="SSF53187">
    <property type="entry name" value="Zn-dependent exopeptidases"/>
    <property type="match status" value="1"/>
</dbReference>
<dbReference type="EMBL" id="CP114063">
    <property type="protein sequence ID" value="WAT23688.1"/>
    <property type="molecule type" value="Genomic_DNA"/>
</dbReference>
<dbReference type="Gene3D" id="3.40.630.10">
    <property type="entry name" value="Zn peptidases"/>
    <property type="match status" value="1"/>
</dbReference>